<comment type="caution">
    <text evidence="1">The sequence shown here is derived from an EMBL/GenBank/DDBJ whole genome shotgun (WGS) entry which is preliminary data.</text>
</comment>
<protein>
    <recommendedName>
        <fullName evidence="2">HTH luxR-type domain-containing protein</fullName>
    </recommendedName>
</protein>
<sequence length="169" mass="18863">MLQLPTYGTGKLYNLAKLQERHREILRLAAMGGTDKDIANRMNVTPVMVRYTRRCALGSKQLATLRNGRDGMTADITQRIQELAPDALRVIEEVVQQGTIDNIAIDRKERLAASNKILDRAGHVPPQRIIGDINHRLLTNDSIQEIKDRAKELSAINGNLISDAEVIES</sequence>
<proteinExistence type="predicted"/>
<dbReference type="AlphaFoldDB" id="A0A0F9GJJ7"/>
<accession>A0A0F9GJJ7</accession>
<dbReference type="Gene3D" id="1.10.10.10">
    <property type="entry name" value="Winged helix-like DNA-binding domain superfamily/Winged helix DNA-binding domain"/>
    <property type="match status" value="1"/>
</dbReference>
<evidence type="ECO:0008006" key="2">
    <source>
        <dbReference type="Google" id="ProtNLM"/>
    </source>
</evidence>
<evidence type="ECO:0000313" key="1">
    <source>
        <dbReference type="EMBL" id="KKL98978.1"/>
    </source>
</evidence>
<dbReference type="EMBL" id="LAZR01017784">
    <property type="protein sequence ID" value="KKL98978.1"/>
    <property type="molecule type" value="Genomic_DNA"/>
</dbReference>
<dbReference type="InterPro" id="IPR036388">
    <property type="entry name" value="WH-like_DNA-bd_sf"/>
</dbReference>
<gene>
    <name evidence="1" type="ORF">LCGC14_1819040</name>
</gene>
<organism evidence="1">
    <name type="scientific">marine sediment metagenome</name>
    <dbReference type="NCBI Taxonomy" id="412755"/>
    <lineage>
        <taxon>unclassified sequences</taxon>
        <taxon>metagenomes</taxon>
        <taxon>ecological metagenomes</taxon>
    </lineage>
</organism>
<reference evidence="1" key="1">
    <citation type="journal article" date="2015" name="Nature">
        <title>Complex archaea that bridge the gap between prokaryotes and eukaryotes.</title>
        <authorList>
            <person name="Spang A."/>
            <person name="Saw J.H."/>
            <person name="Jorgensen S.L."/>
            <person name="Zaremba-Niedzwiedzka K."/>
            <person name="Martijn J."/>
            <person name="Lind A.E."/>
            <person name="van Eijk R."/>
            <person name="Schleper C."/>
            <person name="Guy L."/>
            <person name="Ettema T.J."/>
        </authorList>
    </citation>
    <scope>NUCLEOTIDE SEQUENCE</scope>
</reference>
<name>A0A0F9GJJ7_9ZZZZ</name>